<sequence length="151" mass="16950">MPELQYTEVSDFERKLGADRFSKLAFEGRPDPPIDYTDAPADPFTKKGWRRAAYALLEAEEIAEDCISRRYEVPVDRMPEHVKGAILDIAVYKLHRTNAPDGIEQHKDEAHEMLQAIADGAKSLNLTEDEGVSEDNDIGSGQIRDSVFSDL</sequence>
<evidence type="ECO:0000313" key="2">
    <source>
        <dbReference type="EMBL" id="ATU47028.1"/>
    </source>
</evidence>
<accession>A0A2D3FAJ2</accession>
<dbReference type="GeneID" id="40236430"/>
<keyword evidence="3" id="KW-1185">Reference proteome</keyword>
<dbReference type="KEGG" id="vg:40236430"/>
<organism evidence="2 3">
    <name type="scientific">Salinibacter phage SRUTV-1</name>
    <dbReference type="NCBI Taxonomy" id="2684227"/>
    <lineage>
        <taxon>Viruses</taxon>
        <taxon>Duplodnaviria</taxon>
        <taxon>Heunggongvirae</taxon>
        <taxon>Uroviricota</taxon>
        <taxon>Caudoviricetes</taxon>
        <taxon>Kairosalinivirus</taxon>
        <taxon>Kairosalinivirus SRUTV1</taxon>
    </lineage>
</organism>
<name>A0A2D3FAJ2_9CAUD</name>
<reference evidence="2 3" key="1">
    <citation type="journal article" date="2018" name="ISME J.">
        <title>Characterization of ecologically diverse viruses infecting co-occurring strains of cosmopolitan hyperhalophilic Bacteroidetes.</title>
        <authorList>
            <person name="Villamor J."/>
            <person name="Ramos-Barbero M.D."/>
            <person name="Gonzalez-Torres P."/>
            <person name="Gabaldon T."/>
            <person name="Rossello-Mora R."/>
            <person name="Meseguer I."/>
            <person name="Martinez-Garcia M."/>
            <person name="Santos F."/>
            <person name="Anton J."/>
        </authorList>
    </citation>
    <scope>NUCLEOTIDE SEQUENCE [LARGE SCALE GENOMIC DNA]</scope>
    <source>
        <strain evidence="2">SRUTV-1</strain>
    </source>
</reference>
<feature type="region of interest" description="Disordered" evidence="1">
    <location>
        <begin position="125"/>
        <end position="151"/>
    </location>
</feature>
<feature type="compositionally biased region" description="Acidic residues" evidence="1">
    <location>
        <begin position="127"/>
        <end position="137"/>
    </location>
</feature>
<proteinExistence type="predicted"/>
<dbReference type="Pfam" id="PF07030">
    <property type="entry name" value="Phage_Mu_Gp36"/>
    <property type="match status" value="1"/>
</dbReference>
<evidence type="ECO:0000256" key="1">
    <source>
        <dbReference type="SAM" id="MobiDB-lite"/>
    </source>
</evidence>
<dbReference type="RefSeq" id="YP_009639632.1">
    <property type="nucleotide sequence ID" value="NC_042353.1"/>
</dbReference>
<dbReference type="Proteomes" id="UP000262103">
    <property type="component" value="Segment"/>
</dbReference>
<protein>
    <submittedName>
        <fullName evidence="2">Structural protein</fullName>
    </submittedName>
</protein>
<evidence type="ECO:0000313" key="3">
    <source>
        <dbReference type="Proteomes" id="UP000262103"/>
    </source>
</evidence>
<dbReference type="EMBL" id="MF629150">
    <property type="protein sequence ID" value="ATU47028.1"/>
    <property type="molecule type" value="Genomic_DNA"/>
</dbReference>
<dbReference type="InterPro" id="IPR009752">
    <property type="entry name" value="Phage_Mu_GpJ"/>
</dbReference>